<feature type="transmembrane region" description="Helical" evidence="1">
    <location>
        <begin position="6"/>
        <end position="27"/>
    </location>
</feature>
<feature type="transmembrane region" description="Helical" evidence="1">
    <location>
        <begin position="65"/>
        <end position="93"/>
    </location>
</feature>
<dbReference type="EMBL" id="VSSQ01057895">
    <property type="protein sequence ID" value="MPN11660.1"/>
    <property type="molecule type" value="Genomic_DNA"/>
</dbReference>
<proteinExistence type="predicted"/>
<feature type="transmembrane region" description="Helical" evidence="1">
    <location>
        <begin position="34"/>
        <end position="53"/>
    </location>
</feature>
<protein>
    <recommendedName>
        <fullName evidence="3">Inner membrane protein YhaI</fullName>
    </recommendedName>
</protein>
<evidence type="ECO:0000313" key="2">
    <source>
        <dbReference type="EMBL" id="MPN11660.1"/>
    </source>
</evidence>
<comment type="caution">
    <text evidence="2">The sequence shown here is derived from an EMBL/GenBank/DDBJ whole genome shotgun (WGS) entry which is preliminary data.</text>
</comment>
<organism evidence="2">
    <name type="scientific">bioreactor metagenome</name>
    <dbReference type="NCBI Taxonomy" id="1076179"/>
    <lineage>
        <taxon>unclassified sequences</taxon>
        <taxon>metagenomes</taxon>
        <taxon>ecological metagenomes</taxon>
    </lineage>
</organism>
<evidence type="ECO:0000256" key="1">
    <source>
        <dbReference type="SAM" id="Phobius"/>
    </source>
</evidence>
<sequence>MKKESIIQISIGAALLLIAALLELVALKGGRVDPWLPVIFGAIAVPIIFPPVIRWAHETKQTHQALSIGVIVFLAIWALLWITYIILTILGVAK</sequence>
<keyword evidence="1" id="KW-1133">Transmembrane helix</keyword>
<reference evidence="2" key="1">
    <citation type="submission" date="2019-08" db="EMBL/GenBank/DDBJ databases">
        <authorList>
            <person name="Kucharzyk K."/>
            <person name="Murdoch R.W."/>
            <person name="Higgins S."/>
            <person name="Loffler F."/>
        </authorList>
    </citation>
    <scope>NUCLEOTIDE SEQUENCE</scope>
</reference>
<accession>A0A645FCL5</accession>
<evidence type="ECO:0008006" key="3">
    <source>
        <dbReference type="Google" id="ProtNLM"/>
    </source>
</evidence>
<keyword evidence="1" id="KW-0472">Membrane</keyword>
<gene>
    <name evidence="2" type="ORF">SDC9_158964</name>
</gene>
<dbReference type="AlphaFoldDB" id="A0A645FCL5"/>
<name>A0A645FCL5_9ZZZZ</name>
<keyword evidence="1" id="KW-0812">Transmembrane</keyword>